<keyword evidence="3" id="KW-0645">Protease</keyword>
<dbReference type="EMBL" id="FNOJ01000016">
    <property type="protein sequence ID" value="SDW82688.1"/>
    <property type="molecule type" value="Genomic_DNA"/>
</dbReference>
<dbReference type="Pfam" id="PF05343">
    <property type="entry name" value="Peptidase_M42"/>
    <property type="match status" value="1"/>
</dbReference>
<keyword evidence="2 8" id="KW-0031">Aminopeptidase</keyword>
<evidence type="ECO:0000256" key="4">
    <source>
        <dbReference type="ARBA" id="ARBA00022723"/>
    </source>
</evidence>
<dbReference type="RefSeq" id="WP_074693507.1">
    <property type="nucleotide sequence ID" value="NZ_BSRA01000001.1"/>
</dbReference>
<dbReference type="AlphaFoldDB" id="A0A1H2WQA2"/>
<sequence>MKEWIVRLAGEIAPSGSEGRIASVLLDAVQDLADETHMDALGNAIATKHGDGPHVMIAAHMDEPGVMVIDIDDNGYLRVIPTGGLTASETAFRQVTFTNGTIGLVCLEDGEKRPEQFDQLYIDIGAKHRQEAESRAFIGLSGVIGGSVTEVGNGRLLGRALDNRVGCAIALQAFRDLAQRGLHVSVVFTAQNAPGARAAQAAAFALEPDLAIVVDATPASDVPGGKRTALQLGAGPAFKVMDAGTVAPLAVKQLVEDTAHALGITLQYEVWPSGRSDTGAIQLTRAGILAAGISYPVHTAGAAEAMVDLADVEATLRLLVASVQAYRK</sequence>
<dbReference type="PANTHER" id="PTHR32481:SF0">
    <property type="entry name" value="AMINOPEPTIDASE YPDE-RELATED"/>
    <property type="match status" value="1"/>
</dbReference>
<comment type="similarity">
    <text evidence="1 6">Belongs to the peptidase M42 family.</text>
</comment>
<reference evidence="8" key="3">
    <citation type="submission" date="2023-02" db="EMBL/GenBank/DDBJ databases">
        <title>Proposal of a novel subspecies: Alicyclobacillus hesperidum subspecies aegle.</title>
        <authorList>
            <person name="Goto K."/>
            <person name="Fujii T."/>
            <person name="Yasui K."/>
            <person name="Mochida K."/>
            <person name="Kato-Tanaka Y."/>
            <person name="Morohoshi S."/>
            <person name="An S.Y."/>
            <person name="Kasai H."/>
            <person name="Yokota A."/>
        </authorList>
    </citation>
    <scope>NUCLEOTIDE SEQUENCE</scope>
    <source>
        <strain evidence="8">DSM 12766</strain>
    </source>
</reference>
<dbReference type="GO" id="GO:0006508">
    <property type="term" value="P:proteolysis"/>
    <property type="evidence" value="ECO:0007669"/>
    <property type="project" value="UniProtKB-KW"/>
</dbReference>
<evidence type="ECO:0000313" key="8">
    <source>
        <dbReference type="EMBL" id="GLV12605.1"/>
    </source>
</evidence>
<keyword evidence="10" id="KW-1185">Reference proteome</keyword>
<dbReference type="Gene3D" id="2.40.30.40">
    <property type="entry name" value="Peptidase M42, domain 2"/>
    <property type="match status" value="1"/>
</dbReference>
<gene>
    <name evidence="8" type="ORF">Heshes_02890</name>
    <name evidence="9" type="ORF">SAMN04489725_11634</name>
</gene>
<evidence type="ECO:0000313" key="10">
    <source>
        <dbReference type="Proteomes" id="UP000182589"/>
    </source>
</evidence>
<evidence type="ECO:0000256" key="2">
    <source>
        <dbReference type="ARBA" id="ARBA00022438"/>
    </source>
</evidence>
<feature type="binding site" evidence="7">
    <location>
        <position position="162"/>
    </location>
    <ligand>
        <name>Zn(2+)</name>
        <dbReference type="ChEBI" id="CHEBI:29105"/>
        <label>1</label>
    </ligand>
</feature>
<dbReference type="InterPro" id="IPR023367">
    <property type="entry name" value="Peptidase_M42_dom2"/>
</dbReference>
<evidence type="ECO:0000256" key="7">
    <source>
        <dbReference type="PIRSR" id="PIRSR001123-2"/>
    </source>
</evidence>
<comment type="cofactor">
    <cofactor evidence="7">
        <name>a divalent metal cation</name>
        <dbReference type="ChEBI" id="CHEBI:60240"/>
    </cofactor>
    <text evidence="7">Binds 2 divalent metal cations per subunit.</text>
</comment>
<dbReference type="PANTHER" id="PTHR32481">
    <property type="entry name" value="AMINOPEPTIDASE"/>
    <property type="match status" value="1"/>
</dbReference>
<accession>A0A1H2WQA2</accession>
<dbReference type="SUPFAM" id="SSF53187">
    <property type="entry name" value="Zn-dependent exopeptidases"/>
    <property type="match status" value="1"/>
</dbReference>
<dbReference type="SUPFAM" id="SSF101821">
    <property type="entry name" value="Aminopeptidase/glucanase lid domain"/>
    <property type="match status" value="1"/>
</dbReference>
<feature type="binding site" evidence="7">
    <location>
        <position position="215"/>
    </location>
    <ligand>
        <name>Zn(2+)</name>
        <dbReference type="ChEBI" id="CHEBI:29105"/>
        <label>1</label>
    </ligand>
</feature>
<evidence type="ECO:0000256" key="3">
    <source>
        <dbReference type="ARBA" id="ARBA00022670"/>
    </source>
</evidence>
<evidence type="ECO:0000256" key="1">
    <source>
        <dbReference type="ARBA" id="ARBA00006272"/>
    </source>
</evidence>
<evidence type="ECO:0000313" key="9">
    <source>
        <dbReference type="EMBL" id="SDW82688.1"/>
    </source>
</evidence>
<dbReference type="InterPro" id="IPR051464">
    <property type="entry name" value="Peptidase_M42_aminopept"/>
</dbReference>
<evidence type="ECO:0000256" key="6">
    <source>
        <dbReference type="PIRNR" id="PIRNR001123"/>
    </source>
</evidence>
<protein>
    <submittedName>
        <fullName evidence="8">Aminopeptidase</fullName>
    </submittedName>
    <submittedName>
        <fullName evidence="9">Endoglucanase</fullName>
    </submittedName>
</protein>
<dbReference type="STRING" id="89784.SAMN04489725_11634"/>
<feature type="binding site" evidence="7">
    <location>
        <position position="60"/>
    </location>
    <ligand>
        <name>Zn(2+)</name>
        <dbReference type="ChEBI" id="CHEBI:29105"/>
        <label>1</label>
    </ligand>
</feature>
<evidence type="ECO:0000256" key="5">
    <source>
        <dbReference type="ARBA" id="ARBA00022801"/>
    </source>
</evidence>
<organism evidence="9 10">
    <name type="scientific">Alicyclobacillus hesperidum</name>
    <dbReference type="NCBI Taxonomy" id="89784"/>
    <lineage>
        <taxon>Bacteria</taxon>
        <taxon>Bacillati</taxon>
        <taxon>Bacillota</taxon>
        <taxon>Bacilli</taxon>
        <taxon>Bacillales</taxon>
        <taxon>Alicyclobacillaceae</taxon>
        <taxon>Alicyclobacillus</taxon>
    </lineage>
</organism>
<name>A0A1H2WQA2_9BACL</name>
<dbReference type="GO" id="GO:0046872">
    <property type="term" value="F:metal ion binding"/>
    <property type="evidence" value="ECO:0007669"/>
    <property type="project" value="UniProtKB-UniRule"/>
</dbReference>
<keyword evidence="4 7" id="KW-0479">Metal-binding</keyword>
<feature type="binding site" evidence="7">
    <location>
        <position position="162"/>
    </location>
    <ligand>
        <name>Zn(2+)</name>
        <dbReference type="ChEBI" id="CHEBI:29105"/>
        <label>2</label>
    </ligand>
</feature>
<dbReference type="Proteomes" id="UP000182589">
    <property type="component" value="Unassembled WGS sequence"/>
</dbReference>
<dbReference type="Proteomes" id="UP001157137">
    <property type="component" value="Unassembled WGS sequence"/>
</dbReference>
<dbReference type="Gene3D" id="3.40.630.10">
    <property type="entry name" value="Zn peptidases"/>
    <property type="match status" value="1"/>
</dbReference>
<keyword evidence="5" id="KW-0378">Hydrolase</keyword>
<dbReference type="PIRSF" id="PIRSF001123">
    <property type="entry name" value="PepA_GA"/>
    <property type="match status" value="1"/>
</dbReference>
<dbReference type="EMBL" id="BSRA01000001">
    <property type="protein sequence ID" value="GLV12605.1"/>
    <property type="molecule type" value="Genomic_DNA"/>
</dbReference>
<dbReference type="InterPro" id="IPR008007">
    <property type="entry name" value="Peptidase_M42"/>
</dbReference>
<reference evidence="9" key="2">
    <citation type="submission" date="2016-10" db="EMBL/GenBank/DDBJ databases">
        <authorList>
            <person name="de Groot N.N."/>
        </authorList>
    </citation>
    <scope>NUCLEOTIDE SEQUENCE [LARGE SCALE GENOMIC DNA]</scope>
    <source>
        <strain evidence="9">DSM 12489</strain>
    </source>
</reference>
<reference evidence="10" key="1">
    <citation type="submission" date="2016-10" db="EMBL/GenBank/DDBJ databases">
        <authorList>
            <person name="Varghese N."/>
        </authorList>
    </citation>
    <scope>NUCLEOTIDE SEQUENCE [LARGE SCALE GENOMIC DNA]</scope>
    <source>
        <strain evidence="10">DSM 12489</strain>
    </source>
</reference>
<proteinExistence type="inferred from homology"/>
<dbReference type="GO" id="GO:0004177">
    <property type="term" value="F:aminopeptidase activity"/>
    <property type="evidence" value="ECO:0007669"/>
    <property type="project" value="UniProtKB-UniRule"/>
</dbReference>